<dbReference type="Gene3D" id="1.10.760.10">
    <property type="entry name" value="Cytochrome c-like domain"/>
    <property type="match status" value="1"/>
</dbReference>
<name>A0A833H4Y9_9LEPT</name>
<comment type="caution">
    <text evidence="7">The sequence shown here is derived from an EMBL/GenBank/DDBJ whole genome shotgun (WGS) entry which is preliminary data.</text>
</comment>
<evidence type="ECO:0000259" key="6">
    <source>
        <dbReference type="PROSITE" id="PS51007"/>
    </source>
</evidence>
<evidence type="ECO:0000256" key="4">
    <source>
        <dbReference type="PROSITE-ProRule" id="PRU00433"/>
    </source>
</evidence>
<organism evidence="7 8">
    <name type="scientific">Leptonema illini</name>
    <dbReference type="NCBI Taxonomy" id="183"/>
    <lineage>
        <taxon>Bacteria</taxon>
        <taxon>Pseudomonadati</taxon>
        <taxon>Spirochaetota</taxon>
        <taxon>Spirochaetia</taxon>
        <taxon>Leptospirales</taxon>
        <taxon>Leptospiraceae</taxon>
        <taxon>Leptonema</taxon>
    </lineage>
</organism>
<dbReference type="InterPro" id="IPR003468">
    <property type="entry name" value="Cyt_c_oxidase_monohaem-su/FixO"/>
</dbReference>
<proteinExistence type="predicted"/>
<evidence type="ECO:0000256" key="5">
    <source>
        <dbReference type="SAM" id="Phobius"/>
    </source>
</evidence>
<dbReference type="GO" id="GO:0009055">
    <property type="term" value="F:electron transfer activity"/>
    <property type="evidence" value="ECO:0007669"/>
    <property type="project" value="InterPro"/>
</dbReference>
<keyword evidence="1 4" id="KW-0349">Heme</keyword>
<sequence length="232" mass="26802">MEQLLKKHQRLEINGLLLTIGVTVAIAIGGMIEIIPPLFIRSSIPAEPGVKPYSALELAGRDIYIREGCSGCHSQMIRPFHWEAVRFGRDDNDENVYSTAGEYVYDRPFLWGSKRTGPDLWRESDLRNAEWHYRHFKDPTMQGEMAYSTHPAYPWLYEKRIDVEEIVRSMEVLDLFGTYAGENAVYISRARAELEGKREIDGMVAYMMKLGRDRRESIDGLREEKKKLAVQE</sequence>
<gene>
    <name evidence="7" type="ORF">F9K24_00760</name>
</gene>
<dbReference type="PROSITE" id="PS51007">
    <property type="entry name" value="CYTC"/>
    <property type="match status" value="1"/>
</dbReference>
<keyword evidence="2 4" id="KW-0479">Metal-binding</keyword>
<evidence type="ECO:0000256" key="2">
    <source>
        <dbReference type="ARBA" id="ARBA00022723"/>
    </source>
</evidence>
<feature type="domain" description="Cytochrome c" evidence="6">
    <location>
        <begin position="55"/>
        <end position="211"/>
    </location>
</feature>
<dbReference type="InterPro" id="IPR009056">
    <property type="entry name" value="Cyt_c-like_dom"/>
</dbReference>
<dbReference type="AlphaFoldDB" id="A0A833H4Y9"/>
<evidence type="ECO:0000256" key="1">
    <source>
        <dbReference type="ARBA" id="ARBA00022617"/>
    </source>
</evidence>
<evidence type="ECO:0000256" key="3">
    <source>
        <dbReference type="ARBA" id="ARBA00023004"/>
    </source>
</evidence>
<dbReference type="GO" id="GO:0046872">
    <property type="term" value="F:metal ion binding"/>
    <property type="evidence" value="ECO:0007669"/>
    <property type="project" value="UniProtKB-KW"/>
</dbReference>
<dbReference type="InterPro" id="IPR036909">
    <property type="entry name" value="Cyt_c-like_dom_sf"/>
</dbReference>
<evidence type="ECO:0000313" key="7">
    <source>
        <dbReference type="EMBL" id="KAB2935290.1"/>
    </source>
</evidence>
<reference evidence="7 8" key="1">
    <citation type="submission" date="2019-10" db="EMBL/GenBank/DDBJ databases">
        <title>Extracellular Electron Transfer in a Candidatus Methanoperedens spp. Enrichment Culture.</title>
        <authorList>
            <person name="Berger S."/>
            <person name="Rangel Shaw D."/>
            <person name="Berben T."/>
            <person name="In 'T Zandt M."/>
            <person name="Frank J."/>
            <person name="Reimann J."/>
            <person name="Jetten M.S.M."/>
            <person name="Welte C.U."/>
        </authorList>
    </citation>
    <scope>NUCLEOTIDE SEQUENCE [LARGE SCALE GENOMIC DNA]</scope>
    <source>
        <strain evidence="7">SB12</strain>
    </source>
</reference>
<dbReference type="EMBL" id="WBUI01000001">
    <property type="protein sequence ID" value="KAB2935290.1"/>
    <property type="molecule type" value="Genomic_DNA"/>
</dbReference>
<protein>
    <submittedName>
        <fullName evidence="7">Cytochrome oxidase subunit II</fullName>
    </submittedName>
</protein>
<dbReference type="NCBIfam" id="NF011055">
    <property type="entry name" value="PRK14487.1"/>
    <property type="match status" value="1"/>
</dbReference>
<dbReference type="GO" id="GO:0020037">
    <property type="term" value="F:heme binding"/>
    <property type="evidence" value="ECO:0007669"/>
    <property type="project" value="InterPro"/>
</dbReference>
<keyword evidence="5" id="KW-1133">Transmembrane helix</keyword>
<keyword evidence="5" id="KW-0812">Transmembrane</keyword>
<keyword evidence="3 4" id="KW-0408">Iron</keyword>
<dbReference type="Pfam" id="PF02433">
    <property type="entry name" value="FixO"/>
    <property type="match status" value="1"/>
</dbReference>
<keyword evidence="5" id="KW-0472">Membrane</keyword>
<accession>A0A833H4Y9</accession>
<dbReference type="Gene3D" id="6.10.250.2250">
    <property type="match status" value="1"/>
</dbReference>
<dbReference type="Proteomes" id="UP000460298">
    <property type="component" value="Unassembled WGS sequence"/>
</dbReference>
<dbReference type="SUPFAM" id="SSF46626">
    <property type="entry name" value="Cytochrome c"/>
    <property type="match status" value="1"/>
</dbReference>
<feature type="transmembrane region" description="Helical" evidence="5">
    <location>
        <begin position="12"/>
        <end position="32"/>
    </location>
</feature>
<evidence type="ECO:0000313" key="8">
    <source>
        <dbReference type="Proteomes" id="UP000460298"/>
    </source>
</evidence>